<evidence type="ECO:0000256" key="1">
    <source>
        <dbReference type="SAM" id="Coils"/>
    </source>
</evidence>
<dbReference type="InterPro" id="IPR001173">
    <property type="entry name" value="Glyco_trans_2-like"/>
</dbReference>
<protein>
    <recommendedName>
        <fullName evidence="3">Glycosyltransferase 2-like domain-containing protein</fullName>
    </recommendedName>
</protein>
<feature type="domain" description="Glycosyltransferase 2-like" evidence="3">
    <location>
        <begin position="18"/>
        <end position="142"/>
    </location>
</feature>
<organism evidence="4">
    <name type="scientific">viral metagenome</name>
    <dbReference type="NCBI Taxonomy" id="1070528"/>
    <lineage>
        <taxon>unclassified sequences</taxon>
        <taxon>metagenomes</taxon>
        <taxon>organismal metagenomes</taxon>
    </lineage>
</organism>
<reference evidence="4" key="1">
    <citation type="journal article" date="2020" name="Nature">
        <title>Giant virus diversity and host interactions through global metagenomics.</title>
        <authorList>
            <person name="Schulz F."/>
            <person name="Roux S."/>
            <person name="Paez-Espino D."/>
            <person name="Jungbluth S."/>
            <person name="Walsh D.A."/>
            <person name="Denef V.J."/>
            <person name="McMahon K.D."/>
            <person name="Konstantinidis K.T."/>
            <person name="Eloe-Fadrosh E.A."/>
            <person name="Kyrpides N.C."/>
            <person name="Woyke T."/>
        </authorList>
    </citation>
    <scope>NUCLEOTIDE SEQUENCE</scope>
    <source>
        <strain evidence="4">GVMAG-M-3300023184-168</strain>
    </source>
</reference>
<evidence type="ECO:0000313" key="4">
    <source>
        <dbReference type="EMBL" id="QHT83674.1"/>
    </source>
</evidence>
<dbReference type="SUPFAM" id="SSF53448">
    <property type="entry name" value="Nucleotide-diphospho-sugar transferases"/>
    <property type="match status" value="1"/>
</dbReference>
<feature type="compositionally biased region" description="Basic and acidic residues" evidence="2">
    <location>
        <begin position="500"/>
        <end position="514"/>
    </location>
</feature>
<dbReference type="PANTHER" id="PTHR22916">
    <property type="entry name" value="GLYCOSYLTRANSFERASE"/>
    <property type="match status" value="1"/>
</dbReference>
<dbReference type="Gene3D" id="3.90.550.10">
    <property type="entry name" value="Spore Coat Polysaccharide Biosynthesis Protein SpsA, Chain A"/>
    <property type="match status" value="1"/>
</dbReference>
<evidence type="ECO:0000259" key="3">
    <source>
        <dbReference type="Pfam" id="PF00535"/>
    </source>
</evidence>
<feature type="coiled-coil region" evidence="1">
    <location>
        <begin position="266"/>
        <end position="344"/>
    </location>
</feature>
<dbReference type="EMBL" id="MN740010">
    <property type="protein sequence ID" value="QHT83674.1"/>
    <property type="molecule type" value="Genomic_DNA"/>
</dbReference>
<evidence type="ECO:0000256" key="2">
    <source>
        <dbReference type="SAM" id="MobiDB-lite"/>
    </source>
</evidence>
<sequence>MTNKKKNQEKKPILPFVSVCTPTFNRRPFIENMFNCFRNQTYPKHRIEWIIVDDGTDKIRDLVEKSEITQIRYFEVDKKMSLGEKRNYMHSFVRGSIVVYMDDDDYYPPQRIEDAVDKLTENPKALCAGSSEIYIYFKHIKKMYKCGPYNSNHATAGTFAFRKELLDITRYEDHAAVAEERAFLKDYTIPFVQLDPMKAILVFSHIHNTFDKRKMLDNPHPDYFRECDKTVDMFITNKSEKNIYNFFMNDIDDLLAKYEPGEAKMKPDVLKKIKEKEEKREQMMKEEMEKKNNGPIMLQQPGKPPLALSSQDVVNIIHQQQQQIEELQKKTEENNKIISSLQKQLVDKIKIIREFSENGNITITESDTENVSKLENMIIVLQKQLIEKTKIIRELQSSQNNDKKEENIEGNNNIGNNDLQIMVIMLQKQLIEKTKIIRELQNNKQENISNDNNSIIEKKICNLENIISNLQKNLIEKNNEIQRLNNNTFTRIPIEIEDNDKEKDNNKKKLKSDPEIFVDIDD</sequence>
<name>A0A6C0HT85_9ZZZZ</name>
<keyword evidence="1" id="KW-0175">Coiled coil</keyword>
<accession>A0A6C0HT85</accession>
<dbReference type="Pfam" id="PF00535">
    <property type="entry name" value="Glycos_transf_2"/>
    <property type="match status" value="1"/>
</dbReference>
<feature type="region of interest" description="Disordered" evidence="2">
    <location>
        <begin position="499"/>
        <end position="522"/>
    </location>
</feature>
<dbReference type="InterPro" id="IPR029044">
    <property type="entry name" value="Nucleotide-diphossugar_trans"/>
</dbReference>
<proteinExistence type="predicted"/>
<dbReference type="AlphaFoldDB" id="A0A6C0HT85"/>
<dbReference type="CDD" id="cd00761">
    <property type="entry name" value="Glyco_tranf_GTA_type"/>
    <property type="match status" value="1"/>
</dbReference>